<reference evidence="9" key="1">
    <citation type="submission" date="2022-06" db="EMBL/GenBank/DDBJ databases">
        <title>Alkalicoccobacillus porphyridii sp. nov., isolated from a marine red alga, Porphyridium purpureum and reclassification of Shouchella plakortidis and Shouchella gibsonii as Alkalicoccobacillus plakortidis comb. nov. and Alkalicoccobacillus gibsonii comb. nov.</title>
        <authorList>
            <person name="Kim K.H."/>
            <person name="Lee J.K."/>
            <person name="Han D.M."/>
            <person name="Baek J.H."/>
            <person name="Jeon C.O."/>
        </authorList>
    </citation>
    <scope>NUCLEOTIDE SEQUENCE</scope>
    <source>
        <strain evidence="9">DSM 19153</strain>
    </source>
</reference>
<dbReference type="InterPro" id="IPR000515">
    <property type="entry name" value="MetI-like"/>
</dbReference>
<gene>
    <name evidence="9" type="primary">phnE</name>
    <name evidence="9" type="ORF">NDM98_02095</name>
</gene>
<dbReference type="CDD" id="cd06261">
    <property type="entry name" value="TM_PBP2"/>
    <property type="match status" value="1"/>
</dbReference>
<keyword evidence="6 7" id="KW-0472">Membrane</keyword>
<sequence length="260" mass="28316">MNPQKKKIFTRFVVVIVLMLIYIWAFAGLPTIEVKETSGQIVRAIFSGLFNPDWDYVYDPAGEDLIAKLIETLAIAILGTFIAAVFCIPLAFLAARNIVKSRVISQFGKFILSFIRVFPDIIFALIFIKAVGPGSFSGVLALGIGSIGMLGKLFSDDVESVNLSTTEALIATGANPVKTLWFAVVPQILPSYLNFVMYRFEVNIRAASILGVIGAGGIGTPLIFALQVRDWERVGIILLGIIVMITLVDFVSGKIRAKLV</sequence>
<feature type="transmembrane region" description="Helical" evidence="7">
    <location>
        <begin position="73"/>
        <end position="95"/>
    </location>
</feature>
<feature type="transmembrane region" description="Helical" evidence="7">
    <location>
        <begin position="12"/>
        <end position="32"/>
    </location>
</feature>
<accession>A0ABT0XEU7</accession>
<feature type="domain" description="ABC transmembrane type-1" evidence="8">
    <location>
        <begin position="69"/>
        <end position="252"/>
    </location>
</feature>
<dbReference type="NCBIfam" id="TIGR01097">
    <property type="entry name" value="PhnE"/>
    <property type="match status" value="1"/>
</dbReference>
<dbReference type="PANTHER" id="PTHR30043">
    <property type="entry name" value="PHOSPHONATES TRANSPORT SYSTEM PERMEASE PROTEIN"/>
    <property type="match status" value="1"/>
</dbReference>
<evidence type="ECO:0000313" key="9">
    <source>
        <dbReference type="EMBL" id="MCM2674421.1"/>
    </source>
</evidence>
<dbReference type="EMBL" id="JAMQJY010000001">
    <property type="protein sequence ID" value="MCM2674421.1"/>
    <property type="molecule type" value="Genomic_DNA"/>
</dbReference>
<feature type="transmembrane region" description="Helical" evidence="7">
    <location>
        <begin position="207"/>
        <end position="228"/>
    </location>
</feature>
<feature type="transmembrane region" description="Helical" evidence="7">
    <location>
        <begin position="134"/>
        <end position="154"/>
    </location>
</feature>
<keyword evidence="5 7" id="KW-1133">Transmembrane helix</keyword>
<dbReference type="RefSeq" id="WP_251604102.1">
    <property type="nucleotide sequence ID" value="NZ_JAMQJY010000001.1"/>
</dbReference>
<keyword evidence="3 7" id="KW-0813">Transport</keyword>
<keyword evidence="4 7" id="KW-0812">Transmembrane</keyword>
<dbReference type="Gene3D" id="1.10.3720.10">
    <property type="entry name" value="MetI-like"/>
    <property type="match status" value="1"/>
</dbReference>
<evidence type="ECO:0000256" key="1">
    <source>
        <dbReference type="ARBA" id="ARBA00004141"/>
    </source>
</evidence>
<evidence type="ECO:0000256" key="6">
    <source>
        <dbReference type="ARBA" id="ARBA00023136"/>
    </source>
</evidence>
<dbReference type="Proteomes" id="UP001203665">
    <property type="component" value="Unassembled WGS sequence"/>
</dbReference>
<name>A0ABT0XEU7_9BACI</name>
<dbReference type="PANTHER" id="PTHR30043:SF8">
    <property type="entry name" value="ABC TRANSPORTER, PERMEASE PROTEIN CC0363, PUTATIVE-RELATED"/>
    <property type="match status" value="1"/>
</dbReference>
<evidence type="ECO:0000259" key="8">
    <source>
        <dbReference type="PROSITE" id="PS50928"/>
    </source>
</evidence>
<comment type="subcellular location">
    <subcellularLocation>
        <location evidence="2">Cell envelope</location>
    </subcellularLocation>
    <subcellularLocation>
        <location evidence="7">Cell membrane</location>
        <topology evidence="7">Multi-pass membrane protein</topology>
    </subcellularLocation>
    <subcellularLocation>
        <location evidence="1">Membrane</location>
        <topology evidence="1">Multi-pass membrane protein</topology>
    </subcellularLocation>
</comment>
<dbReference type="InterPro" id="IPR005769">
    <property type="entry name" value="PhnE/PtxC"/>
</dbReference>
<evidence type="ECO:0000256" key="3">
    <source>
        <dbReference type="ARBA" id="ARBA00022448"/>
    </source>
</evidence>
<keyword evidence="10" id="KW-1185">Reference proteome</keyword>
<evidence type="ECO:0000256" key="2">
    <source>
        <dbReference type="ARBA" id="ARBA00004196"/>
    </source>
</evidence>
<comment type="similarity">
    <text evidence="7">Belongs to the binding-protein-dependent transport system permease family.</text>
</comment>
<comment type="caution">
    <text evidence="9">The sequence shown here is derived from an EMBL/GenBank/DDBJ whole genome shotgun (WGS) entry which is preliminary data.</text>
</comment>
<feature type="transmembrane region" description="Helical" evidence="7">
    <location>
        <begin position="234"/>
        <end position="252"/>
    </location>
</feature>
<evidence type="ECO:0000256" key="4">
    <source>
        <dbReference type="ARBA" id="ARBA00022692"/>
    </source>
</evidence>
<dbReference type="PROSITE" id="PS50928">
    <property type="entry name" value="ABC_TM1"/>
    <property type="match status" value="1"/>
</dbReference>
<organism evidence="9 10">
    <name type="scientific">Alkalicoccobacillus plakortidis</name>
    <dbReference type="NCBI Taxonomy" id="444060"/>
    <lineage>
        <taxon>Bacteria</taxon>
        <taxon>Bacillati</taxon>
        <taxon>Bacillota</taxon>
        <taxon>Bacilli</taxon>
        <taxon>Bacillales</taxon>
        <taxon>Bacillaceae</taxon>
        <taxon>Alkalicoccobacillus</taxon>
    </lineage>
</organism>
<evidence type="ECO:0000256" key="5">
    <source>
        <dbReference type="ARBA" id="ARBA00022989"/>
    </source>
</evidence>
<proteinExistence type="inferred from homology"/>
<dbReference type="SUPFAM" id="SSF161098">
    <property type="entry name" value="MetI-like"/>
    <property type="match status" value="1"/>
</dbReference>
<dbReference type="Pfam" id="PF00528">
    <property type="entry name" value="BPD_transp_1"/>
    <property type="match status" value="1"/>
</dbReference>
<protein>
    <submittedName>
        <fullName evidence="9">Phosphonate ABC transporter, permease protein PhnE</fullName>
    </submittedName>
</protein>
<feature type="transmembrane region" description="Helical" evidence="7">
    <location>
        <begin position="107"/>
        <end position="128"/>
    </location>
</feature>
<dbReference type="InterPro" id="IPR035906">
    <property type="entry name" value="MetI-like_sf"/>
</dbReference>
<evidence type="ECO:0000313" key="10">
    <source>
        <dbReference type="Proteomes" id="UP001203665"/>
    </source>
</evidence>
<evidence type="ECO:0000256" key="7">
    <source>
        <dbReference type="RuleBase" id="RU363032"/>
    </source>
</evidence>